<protein>
    <submittedName>
        <fullName evidence="1">(rape) hypothetical protein</fullName>
    </submittedName>
</protein>
<evidence type="ECO:0000313" key="1">
    <source>
        <dbReference type="EMBL" id="CAF2075866.1"/>
    </source>
</evidence>
<reference evidence="1" key="1">
    <citation type="submission" date="2021-01" db="EMBL/GenBank/DDBJ databases">
        <authorList>
            <consortium name="Genoscope - CEA"/>
            <person name="William W."/>
        </authorList>
    </citation>
    <scope>NUCLEOTIDE SEQUENCE</scope>
</reference>
<dbReference type="Proteomes" id="UP001295469">
    <property type="component" value="Chromosome C01"/>
</dbReference>
<sequence>MSRRRRGKAKADETAKVEGVKEGLLERLFATNQFPVRDTHSITSASSSLLPPSLVNIIEE</sequence>
<dbReference type="AlphaFoldDB" id="A0A816RN02"/>
<name>A0A816RN02_BRANA</name>
<proteinExistence type="predicted"/>
<gene>
    <name evidence="1" type="ORF">DARMORV10_C01P37770.1</name>
</gene>
<accession>A0A816RN02</accession>
<dbReference type="EMBL" id="HG994365">
    <property type="protein sequence ID" value="CAF2075866.1"/>
    <property type="molecule type" value="Genomic_DNA"/>
</dbReference>
<organism evidence="1">
    <name type="scientific">Brassica napus</name>
    <name type="common">Rape</name>
    <dbReference type="NCBI Taxonomy" id="3708"/>
    <lineage>
        <taxon>Eukaryota</taxon>
        <taxon>Viridiplantae</taxon>
        <taxon>Streptophyta</taxon>
        <taxon>Embryophyta</taxon>
        <taxon>Tracheophyta</taxon>
        <taxon>Spermatophyta</taxon>
        <taxon>Magnoliopsida</taxon>
        <taxon>eudicotyledons</taxon>
        <taxon>Gunneridae</taxon>
        <taxon>Pentapetalae</taxon>
        <taxon>rosids</taxon>
        <taxon>malvids</taxon>
        <taxon>Brassicales</taxon>
        <taxon>Brassicaceae</taxon>
        <taxon>Brassiceae</taxon>
        <taxon>Brassica</taxon>
    </lineage>
</organism>